<keyword evidence="4" id="KW-1185">Reference proteome</keyword>
<comment type="catalytic activity">
    <reaction evidence="2">
        <text>oxidized coenzyme F420-(gamma-L-Glu)(n) + a quinol + H(+) = reduced coenzyme F420-(gamma-L-Glu)(n) + a quinone</text>
        <dbReference type="Rhea" id="RHEA:39663"/>
        <dbReference type="Rhea" id="RHEA-COMP:12939"/>
        <dbReference type="Rhea" id="RHEA-COMP:14378"/>
        <dbReference type="ChEBI" id="CHEBI:15378"/>
        <dbReference type="ChEBI" id="CHEBI:24646"/>
        <dbReference type="ChEBI" id="CHEBI:132124"/>
        <dbReference type="ChEBI" id="CHEBI:133980"/>
        <dbReference type="ChEBI" id="CHEBI:139511"/>
    </reaction>
</comment>
<dbReference type="PANTHER" id="PTHR39428:SF1">
    <property type="entry name" value="F420H(2)-DEPENDENT QUINONE REDUCTASE RV1261C"/>
    <property type="match status" value="1"/>
</dbReference>
<evidence type="ECO:0000313" key="3">
    <source>
        <dbReference type="EMBL" id="OXM68420.1"/>
    </source>
</evidence>
<dbReference type="RefSeq" id="WP_093947742.1">
    <property type="nucleotide sequence ID" value="NZ_NMUL01000010.1"/>
</dbReference>
<dbReference type="GO" id="GO:0070967">
    <property type="term" value="F:coenzyme F420 binding"/>
    <property type="evidence" value="ECO:0007669"/>
    <property type="project" value="TreeGrafter"/>
</dbReference>
<evidence type="ECO:0000256" key="1">
    <source>
        <dbReference type="ARBA" id="ARBA00008710"/>
    </source>
</evidence>
<comment type="caution">
    <text evidence="3">The sequence shown here is derived from an EMBL/GenBank/DDBJ whole genome shotgun (WGS) entry which is preliminary data.</text>
</comment>
<evidence type="ECO:0000256" key="2">
    <source>
        <dbReference type="ARBA" id="ARBA00049106"/>
    </source>
</evidence>
<dbReference type="AlphaFoldDB" id="A0A229TBP9"/>
<gene>
    <name evidence="3" type="ORF">CF165_12970</name>
</gene>
<accession>A0A229TBP9</accession>
<dbReference type="GO" id="GO:0005886">
    <property type="term" value="C:plasma membrane"/>
    <property type="evidence" value="ECO:0007669"/>
    <property type="project" value="TreeGrafter"/>
</dbReference>
<evidence type="ECO:0000313" key="4">
    <source>
        <dbReference type="Proteomes" id="UP000215199"/>
    </source>
</evidence>
<dbReference type="Proteomes" id="UP000215199">
    <property type="component" value="Unassembled WGS sequence"/>
</dbReference>
<dbReference type="OrthoDB" id="8225825at2"/>
<dbReference type="EMBL" id="NMUL01000010">
    <property type="protein sequence ID" value="OXM68420.1"/>
    <property type="molecule type" value="Genomic_DNA"/>
</dbReference>
<organism evidence="3 4">
    <name type="scientific">Amycolatopsis vastitatis</name>
    <dbReference type="NCBI Taxonomy" id="1905142"/>
    <lineage>
        <taxon>Bacteria</taxon>
        <taxon>Bacillati</taxon>
        <taxon>Actinomycetota</taxon>
        <taxon>Actinomycetes</taxon>
        <taxon>Pseudonocardiales</taxon>
        <taxon>Pseudonocardiaceae</taxon>
        <taxon>Amycolatopsis</taxon>
    </lineage>
</organism>
<dbReference type="InterPro" id="IPR012349">
    <property type="entry name" value="Split_barrel_FMN-bd"/>
</dbReference>
<dbReference type="Gene3D" id="2.30.110.10">
    <property type="entry name" value="Electron Transport, Fmn-binding Protein, Chain A"/>
    <property type="match status" value="1"/>
</dbReference>
<dbReference type="PANTHER" id="PTHR39428">
    <property type="entry name" value="F420H(2)-DEPENDENT QUINONE REDUCTASE RV1261C"/>
    <property type="match status" value="1"/>
</dbReference>
<reference evidence="4" key="1">
    <citation type="submission" date="2017-07" db="EMBL/GenBank/DDBJ databases">
        <title>Comparative genome mining reveals phylogenetic distribution patterns of secondary metabolites in Amycolatopsis.</title>
        <authorList>
            <person name="Adamek M."/>
            <person name="Alanjary M."/>
            <person name="Sales-Ortells H."/>
            <person name="Goodfellow M."/>
            <person name="Bull A.T."/>
            <person name="Kalinowski J."/>
            <person name="Ziemert N."/>
        </authorList>
    </citation>
    <scope>NUCLEOTIDE SEQUENCE [LARGE SCALE GENOMIC DNA]</scope>
    <source>
        <strain evidence="4">H5</strain>
    </source>
</reference>
<dbReference type="NCBIfam" id="TIGR00026">
    <property type="entry name" value="hi_GC_TIGR00026"/>
    <property type="match status" value="1"/>
</dbReference>
<protein>
    <submittedName>
        <fullName evidence="3">Nitroreductase family deazaflavin-dependent oxidoreductase</fullName>
    </submittedName>
</protein>
<name>A0A229TBP9_9PSEU</name>
<proteinExistence type="inferred from homology"/>
<dbReference type="SUPFAM" id="SSF50475">
    <property type="entry name" value="FMN-binding split barrel"/>
    <property type="match status" value="1"/>
</dbReference>
<sequence length="139" mass="15231">MSAAADWNAQTIAEFRANHGRVGGQFEGAPLLLLHTIGARTGASRVNPMMYLPDGDRYLVFASKAGSDHNPDWYHNLLAHPDVRIEVGDEVLDVHATELTGAERDEKYARQAELYPGFADYEKKTERVIPVVALTPAAG</sequence>
<comment type="similarity">
    <text evidence="1">Belongs to the F420H(2)-dependent quinone reductase family.</text>
</comment>
<dbReference type="InterPro" id="IPR004378">
    <property type="entry name" value="F420H2_quin_Rdtase"/>
</dbReference>
<dbReference type="Pfam" id="PF04075">
    <property type="entry name" value="F420H2_quin_red"/>
    <property type="match status" value="1"/>
</dbReference>
<dbReference type="GO" id="GO:0016491">
    <property type="term" value="F:oxidoreductase activity"/>
    <property type="evidence" value="ECO:0007669"/>
    <property type="project" value="InterPro"/>
</dbReference>